<dbReference type="GO" id="GO:0003723">
    <property type="term" value="F:RNA binding"/>
    <property type="evidence" value="ECO:0007669"/>
    <property type="project" value="InterPro"/>
</dbReference>
<feature type="domain" description="WD repeat-containing protein 75 second beta-propeller" evidence="10">
    <location>
        <begin position="345"/>
        <end position="621"/>
    </location>
</feature>
<evidence type="ECO:0000256" key="7">
    <source>
        <dbReference type="ARBA" id="ARBA00023242"/>
    </source>
</evidence>
<keyword evidence="5" id="KW-0677">Repeat</keyword>
<evidence type="ECO:0000313" key="11">
    <source>
        <dbReference type="EMBL" id="KAK9818780.1"/>
    </source>
</evidence>
<dbReference type="PANTHER" id="PTHR44215:SF1">
    <property type="entry name" value="WD REPEAT-CONTAINING PROTEIN 75"/>
    <property type="match status" value="1"/>
</dbReference>
<dbReference type="Proteomes" id="UP001438707">
    <property type="component" value="Unassembled WGS sequence"/>
</dbReference>
<dbReference type="PROSITE" id="PS50294">
    <property type="entry name" value="WD_REPEATS_REGION"/>
    <property type="match status" value="1"/>
</dbReference>
<dbReference type="SUPFAM" id="SSF50978">
    <property type="entry name" value="WD40 repeat-like"/>
    <property type="match status" value="1"/>
</dbReference>
<gene>
    <name evidence="11" type="ORF">WJX74_006596</name>
</gene>
<keyword evidence="6" id="KW-0804">Transcription</keyword>
<dbReference type="GO" id="GO:2000234">
    <property type="term" value="P:positive regulation of rRNA processing"/>
    <property type="evidence" value="ECO:0007669"/>
    <property type="project" value="TreeGrafter"/>
</dbReference>
<proteinExistence type="predicted"/>
<evidence type="ECO:0000256" key="9">
    <source>
        <dbReference type="SAM" id="MobiDB-lite"/>
    </source>
</evidence>
<dbReference type="AlphaFoldDB" id="A0AAW1QBU6"/>
<keyword evidence="3" id="KW-0698">rRNA processing</keyword>
<dbReference type="Pfam" id="PF23769">
    <property type="entry name" value="Beta-prop_WDR75_2nd"/>
    <property type="match status" value="1"/>
</dbReference>
<dbReference type="Gene3D" id="2.130.10.10">
    <property type="entry name" value="YVTN repeat-like/Quinoprotein amine dehydrogenase"/>
    <property type="match status" value="4"/>
</dbReference>
<feature type="repeat" description="WD" evidence="8">
    <location>
        <begin position="453"/>
        <end position="485"/>
    </location>
</feature>
<organism evidence="11 12">
    <name type="scientific">Apatococcus lobatus</name>
    <dbReference type="NCBI Taxonomy" id="904363"/>
    <lineage>
        <taxon>Eukaryota</taxon>
        <taxon>Viridiplantae</taxon>
        <taxon>Chlorophyta</taxon>
        <taxon>core chlorophytes</taxon>
        <taxon>Trebouxiophyceae</taxon>
        <taxon>Chlorellales</taxon>
        <taxon>Chlorellaceae</taxon>
        <taxon>Apatococcus</taxon>
    </lineage>
</organism>
<dbReference type="GO" id="GO:0045943">
    <property type="term" value="P:positive regulation of transcription by RNA polymerase I"/>
    <property type="evidence" value="ECO:0007669"/>
    <property type="project" value="InterPro"/>
</dbReference>
<evidence type="ECO:0000256" key="2">
    <source>
        <dbReference type="ARBA" id="ARBA00022517"/>
    </source>
</evidence>
<dbReference type="PROSITE" id="PS50082">
    <property type="entry name" value="WD_REPEATS_2"/>
    <property type="match status" value="3"/>
</dbReference>
<dbReference type="InterPro" id="IPR001680">
    <property type="entry name" value="WD40_rpt"/>
</dbReference>
<comment type="caution">
    <text evidence="11">The sequence shown here is derived from an EMBL/GenBank/DDBJ whole genome shotgun (WGS) entry which is preliminary data.</text>
</comment>
<evidence type="ECO:0000256" key="5">
    <source>
        <dbReference type="ARBA" id="ARBA00022737"/>
    </source>
</evidence>
<feature type="region of interest" description="Disordered" evidence="9">
    <location>
        <begin position="633"/>
        <end position="808"/>
    </location>
</feature>
<dbReference type="InterPro" id="IPR011047">
    <property type="entry name" value="Quinoprotein_ADH-like_sf"/>
</dbReference>
<keyword evidence="4 8" id="KW-0853">WD repeat</keyword>
<dbReference type="SUPFAM" id="SSF50998">
    <property type="entry name" value="Quinoprotein alcohol dehydrogenase-like"/>
    <property type="match status" value="1"/>
</dbReference>
<keyword evidence="7" id="KW-0539">Nucleus</keyword>
<dbReference type="InterPro" id="IPR036322">
    <property type="entry name" value="WD40_repeat_dom_sf"/>
</dbReference>
<dbReference type="InterPro" id="IPR015943">
    <property type="entry name" value="WD40/YVTN_repeat-like_dom_sf"/>
</dbReference>
<comment type="subcellular location">
    <subcellularLocation>
        <location evidence="1">Nucleus</location>
        <location evidence="1">Nucleolus</location>
    </subcellularLocation>
</comment>
<accession>A0AAW1QBU6</accession>
<keyword evidence="2" id="KW-0690">Ribosome biogenesis</keyword>
<evidence type="ECO:0000256" key="4">
    <source>
        <dbReference type="ARBA" id="ARBA00022574"/>
    </source>
</evidence>
<dbReference type="GO" id="GO:0006364">
    <property type="term" value="P:rRNA processing"/>
    <property type="evidence" value="ECO:0007669"/>
    <property type="project" value="UniProtKB-KW"/>
</dbReference>
<dbReference type="InterPro" id="IPR053826">
    <property type="entry name" value="WDR75"/>
</dbReference>
<keyword evidence="12" id="KW-1185">Reference proteome</keyword>
<evidence type="ECO:0000256" key="3">
    <source>
        <dbReference type="ARBA" id="ARBA00022552"/>
    </source>
</evidence>
<evidence type="ECO:0000256" key="8">
    <source>
        <dbReference type="PROSITE-ProRule" id="PRU00221"/>
    </source>
</evidence>
<feature type="repeat" description="WD" evidence="8">
    <location>
        <begin position="47"/>
        <end position="89"/>
    </location>
</feature>
<dbReference type="SMART" id="SM00320">
    <property type="entry name" value="WD40"/>
    <property type="match status" value="6"/>
</dbReference>
<dbReference type="Pfam" id="PF23869">
    <property type="entry name" value="Beta-prop_WDR75_1st"/>
    <property type="match status" value="2"/>
</dbReference>
<feature type="repeat" description="WD" evidence="8">
    <location>
        <begin position="234"/>
        <end position="275"/>
    </location>
</feature>
<feature type="region of interest" description="Disordered" evidence="9">
    <location>
        <begin position="911"/>
        <end position="940"/>
    </location>
</feature>
<feature type="compositionally biased region" description="Low complexity" evidence="9">
    <location>
        <begin position="744"/>
        <end position="775"/>
    </location>
</feature>
<name>A0AAW1QBU6_9CHLO</name>
<feature type="compositionally biased region" description="Low complexity" evidence="9">
    <location>
        <begin position="684"/>
        <end position="693"/>
    </location>
</feature>
<dbReference type="PANTHER" id="PTHR44215">
    <property type="entry name" value="WD REPEAT-CONTAINING PROTEIN 75"/>
    <property type="match status" value="1"/>
</dbReference>
<evidence type="ECO:0000256" key="1">
    <source>
        <dbReference type="ARBA" id="ARBA00004604"/>
    </source>
</evidence>
<dbReference type="GO" id="GO:0032040">
    <property type="term" value="C:small-subunit processome"/>
    <property type="evidence" value="ECO:0007669"/>
    <property type="project" value="InterPro"/>
</dbReference>
<evidence type="ECO:0000256" key="6">
    <source>
        <dbReference type="ARBA" id="ARBA00023163"/>
    </source>
</evidence>
<dbReference type="InterPro" id="IPR057644">
    <property type="entry name" value="Beta-prop_WDR75_2nd"/>
</dbReference>
<evidence type="ECO:0000313" key="12">
    <source>
        <dbReference type="Proteomes" id="UP001438707"/>
    </source>
</evidence>
<sequence length="983" mass="102433">MARGLSGGGPLSRYPVVFTADARLLLVAAGRSLRAYSTQTSGLVLELSAHTKDVTCAANVPGEPSQVYSGGLDGQLKKWSLEDGSCLSSISIGKPIHSMVIGADGNRAFLSVPWNPNTASGRIIPVDLKAQKAEVPLAKLDAAMPLKGSQHFAATHAKHTLQVWPQAHMDQPSLALHLTKTITCVAIDPKEQRVATGDESGRINVWHSFATAVVRAEPGAPGTRREPDIPRTTMHWHAHSVGCLTFSPDGVFLLSGGLEAVLVIWQLETGKRNYLPRLGGALTAIEPCSADPALYVICQADNTIRVVNLATMTVTCSIHGLRQMPNPLPVRGPFTPAVAVSGSGELVVPGDNALLQFFDPIHDRHIAKLQVAPRNPISLTHKEAAMKGGAYGLPAQPLVSLMAFSGDGRGMVTVDLRPDAGGHGSAEPSLKFWQRSIVRSAAAAPFTLVSQADGPHRGGVNGLAYHPHEHMAATAGEEGQFKVWERSVIRSSAAAGTAAGSTPSHRWSCRSVGSFRGEPLRAATFSPDGSLMAVAATQSATLWDPFDNTLIGTLALPSSSSASASQLTSLAFLRSSPTLVGASQGLAPCLVVWDLLTLSVRWSVGVHASCLTPDPAHPLFAFVMPTEAVEWGPHSGGFTQPTALGGAAERGTHSMDIDGPSKQPTTSDRQRHKQLPNGKVPSSGGALAADGDAVVTPPADTMDASSSGDEEDRNVSILPNGPAHPPRSSRNLANGHLQPAGGTAAADGSSPLSPLSAASTPAAAQQPAGHAGMAPTQEGQPSAGMQGPATQSGLGPRGRKPSSPGTRGVVVVVGAHSPEPIQTWALQRAPAAALLFAPPASSLNTVASLSAPSTCSPLLIMTMDREFSLAGAGTSAEGLEASSANAQQQLQQRERQQHLEQLLRSKDQGFNAAFGDTTSTSRPFLDPAESGSRGPDSVLEAHSKGTHKWQSLFDSPSHVLPPLSQLCPAFLELALTDSHHERA</sequence>
<reference evidence="11 12" key="1">
    <citation type="journal article" date="2024" name="Nat. Commun.">
        <title>Phylogenomics reveals the evolutionary origins of lichenization in chlorophyte algae.</title>
        <authorList>
            <person name="Puginier C."/>
            <person name="Libourel C."/>
            <person name="Otte J."/>
            <person name="Skaloud P."/>
            <person name="Haon M."/>
            <person name="Grisel S."/>
            <person name="Petersen M."/>
            <person name="Berrin J.G."/>
            <person name="Delaux P.M."/>
            <person name="Dal Grande F."/>
            <person name="Keller J."/>
        </authorList>
    </citation>
    <scope>NUCLEOTIDE SEQUENCE [LARGE SCALE GENOMIC DNA]</scope>
    <source>
        <strain evidence="11 12">SAG 2145</strain>
    </source>
</reference>
<dbReference type="EMBL" id="JALJOS010000055">
    <property type="protein sequence ID" value="KAK9818780.1"/>
    <property type="molecule type" value="Genomic_DNA"/>
</dbReference>
<protein>
    <recommendedName>
        <fullName evidence="10">WD repeat-containing protein 75 second beta-propeller domain-containing protein</fullName>
    </recommendedName>
</protein>
<evidence type="ECO:0000259" key="10">
    <source>
        <dbReference type="Pfam" id="PF23769"/>
    </source>
</evidence>